<name>A0A1B9G1E3_9TREE</name>
<dbReference type="OrthoDB" id="2219495at2759"/>
<evidence type="ECO:0000256" key="3">
    <source>
        <dbReference type="ARBA" id="ARBA00022630"/>
    </source>
</evidence>
<feature type="domain" description="FAD dependent oxidoreductase" evidence="7">
    <location>
        <begin position="10"/>
        <end position="388"/>
    </location>
</feature>
<dbReference type="PANTHER" id="PTHR10961:SF26">
    <property type="entry name" value="L-SACCHAROPINE OXIDASE"/>
    <property type="match status" value="1"/>
</dbReference>
<evidence type="ECO:0000256" key="2">
    <source>
        <dbReference type="ARBA" id="ARBA00010989"/>
    </source>
</evidence>
<comment type="similarity">
    <text evidence="2">Belongs to the MSOX/MTOX family.</text>
</comment>
<keyword evidence="5" id="KW-0560">Oxidoreductase</keyword>
<dbReference type="AlphaFoldDB" id="A0A1B9G1E3"/>
<dbReference type="VEuPathDB" id="FungiDB:I302_06303"/>
<keyword evidence="4" id="KW-0274">FAD</keyword>
<reference evidence="9" key="2">
    <citation type="submission" date="2013-07" db="EMBL/GenBank/DDBJ databases">
        <authorList>
            <consortium name="The Broad Institute Genome Sequencing Platform"/>
            <person name="Cuomo C."/>
            <person name="Litvintseva A."/>
            <person name="Chen Y."/>
            <person name="Heitman J."/>
            <person name="Sun S."/>
            <person name="Springer D."/>
            <person name="Dromer F."/>
            <person name="Young S.K."/>
            <person name="Zeng Q."/>
            <person name="Gargeya S."/>
            <person name="Fitzgerald M."/>
            <person name="Abouelleil A."/>
            <person name="Alvarado L."/>
            <person name="Berlin A.M."/>
            <person name="Chapman S.B."/>
            <person name="Dewar J."/>
            <person name="Goldberg J."/>
            <person name="Griggs A."/>
            <person name="Gujja S."/>
            <person name="Hansen M."/>
            <person name="Howarth C."/>
            <person name="Imamovic A."/>
            <person name="Larimer J."/>
            <person name="McCowan C."/>
            <person name="Murphy C."/>
            <person name="Pearson M."/>
            <person name="Priest M."/>
            <person name="Roberts A."/>
            <person name="Saif S."/>
            <person name="Shea T."/>
            <person name="Sykes S."/>
            <person name="Wortman J."/>
            <person name="Nusbaum C."/>
            <person name="Birren B."/>
        </authorList>
    </citation>
    <scope>NUCLEOTIDE SEQUENCE</scope>
    <source>
        <strain evidence="9">CBS 10118</strain>
    </source>
</reference>
<feature type="region of interest" description="Disordered" evidence="6">
    <location>
        <begin position="404"/>
        <end position="425"/>
    </location>
</feature>
<dbReference type="PANTHER" id="PTHR10961">
    <property type="entry name" value="PEROXISOMAL SARCOSINE OXIDASE"/>
    <property type="match status" value="1"/>
</dbReference>
<evidence type="ECO:0000313" key="8">
    <source>
        <dbReference type="EMBL" id="OCF24842.1"/>
    </source>
</evidence>
<comment type="cofactor">
    <cofactor evidence="1">
        <name>FAD</name>
        <dbReference type="ChEBI" id="CHEBI:57692"/>
    </cofactor>
</comment>
<dbReference type="InterPro" id="IPR006076">
    <property type="entry name" value="FAD-dep_OxRdtase"/>
</dbReference>
<proteinExistence type="inferred from homology"/>
<accession>A0A1B9G1E3</accession>
<reference evidence="9" key="4">
    <citation type="submission" date="2024-02" db="EMBL/GenBank/DDBJ databases">
        <title>Comparative genomics of Cryptococcus and Kwoniella reveals pathogenesis evolution and contrasting modes of karyotype evolution via chromosome fusion or intercentromeric recombination.</title>
        <authorList>
            <person name="Coelho M.A."/>
            <person name="David-Palma M."/>
            <person name="Shea T."/>
            <person name="Bowers K."/>
            <person name="McGinley-Smith S."/>
            <person name="Mohammad A.W."/>
            <person name="Gnirke A."/>
            <person name="Yurkov A.M."/>
            <person name="Nowrousian M."/>
            <person name="Sun S."/>
            <person name="Cuomo C.A."/>
            <person name="Heitman J."/>
        </authorList>
    </citation>
    <scope>NUCLEOTIDE SEQUENCE</scope>
    <source>
        <strain evidence="9">CBS 10118</strain>
    </source>
</reference>
<keyword evidence="3" id="KW-0285">Flavoprotein</keyword>
<dbReference type="InterPro" id="IPR045170">
    <property type="entry name" value="MTOX"/>
</dbReference>
<evidence type="ECO:0000313" key="9">
    <source>
        <dbReference type="EMBL" id="WVW84406.1"/>
    </source>
</evidence>
<organism evidence="8">
    <name type="scientific">Kwoniella bestiolae CBS 10118</name>
    <dbReference type="NCBI Taxonomy" id="1296100"/>
    <lineage>
        <taxon>Eukaryota</taxon>
        <taxon>Fungi</taxon>
        <taxon>Dikarya</taxon>
        <taxon>Basidiomycota</taxon>
        <taxon>Agaricomycotina</taxon>
        <taxon>Tremellomycetes</taxon>
        <taxon>Tremellales</taxon>
        <taxon>Cryptococcaceae</taxon>
        <taxon>Kwoniella</taxon>
    </lineage>
</organism>
<keyword evidence="10" id="KW-1185">Reference proteome</keyword>
<evidence type="ECO:0000256" key="5">
    <source>
        <dbReference type="ARBA" id="ARBA00023002"/>
    </source>
</evidence>
<evidence type="ECO:0000256" key="1">
    <source>
        <dbReference type="ARBA" id="ARBA00001974"/>
    </source>
</evidence>
<evidence type="ECO:0000256" key="6">
    <source>
        <dbReference type="SAM" id="MobiDB-lite"/>
    </source>
</evidence>
<dbReference type="EMBL" id="CP144545">
    <property type="protein sequence ID" value="WVW84406.1"/>
    <property type="molecule type" value="Genomic_DNA"/>
</dbReference>
<protein>
    <submittedName>
        <fullName evidence="8">Sarcosine oxidase</fullName>
    </submittedName>
</protein>
<dbReference type="GeneID" id="30210702"/>
<sequence>MALANKDSRILIVGGGGTIGSSTALHLARRGYKDVRLLDIFQNPSLNSAGNDNNKMAGDDSAGIWGQLGTEAWKIWTTDPVFKDHAHNTGRLDLTSKPEREERLRTRYQGIVDEGRGAGIEWVEGKEQIVARAPHLAHADLTGWKGLFVKNGGWVAARNALNSVGHELRRLGVKSSFGSSGTFKDLILGSDGKTVKGIRTVDATEWYCDLVVFAAGAWSPALLDLEGQCETKGWGYAHLRLTPEEAKKLKGMATTYNHELGFIMEPEEGTLELKIVNEFAGYTHLQKVRPFGLKKDVLMSVPRAHAIHPTDTITTESLEAIKNLIKLWLPDLVDRPLFKTAMCWCTDTVDMNWLMCEHPKYKGLVVATGDSGQTFKMFPVVGKQVADLIEGTLPEERKNLWRWRPGAGDNGTARGGEKAKDLSEVEGWRNDPVVVRSKL</sequence>
<reference evidence="8" key="1">
    <citation type="submission" date="2013-07" db="EMBL/GenBank/DDBJ databases">
        <title>The Genome Sequence of Cryptococcus bestiolae CBS10118.</title>
        <authorList>
            <consortium name="The Broad Institute Genome Sequencing Platform"/>
            <person name="Cuomo C."/>
            <person name="Litvintseva A."/>
            <person name="Chen Y."/>
            <person name="Heitman J."/>
            <person name="Sun S."/>
            <person name="Springer D."/>
            <person name="Dromer F."/>
            <person name="Young S.K."/>
            <person name="Zeng Q."/>
            <person name="Gargeya S."/>
            <person name="Fitzgerald M."/>
            <person name="Abouelleil A."/>
            <person name="Alvarado L."/>
            <person name="Berlin A.M."/>
            <person name="Chapman S.B."/>
            <person name="Dewar J."/>
            <person name="Goldberg J."/>
            <person name="Griggs A."/>
            <person name="Gujja S."/>
            <person name="Hansen M."/>
            <person name="Howarth C."/>
            <person name="Imamovic A."/>
            <person name="Larimer J."/>
            <person name="McCowan C."/>
            <person name="Murphy C."/>
            <person name="Pearson M."/>
            <person name="Priest M."/>
            <person name="Roberts A."/>
            <person name="Saif S."/>
            <person name="Shea T."/>
            <person name="Sykes S."/>
            <person name="Wortman J."/>
            <person name="Nusbaum C."/>
            <person name="Birren B."/>
        </authorList>
    </citation>
    <scope>NUCLEOTIDE SEQUENCE [LARGE SCALE GENOMIC DNA]</scope>
    <source>
        <strain evidence="8">CBS 10118</strain>
    </source>
</reference>
<dbReference type="InterPro" id="IPR036188">
    <property type="entry name" value="FAD/NAD-bd_sf"/>
</dbReference>
<dbReference type="GO" id="GO:0050660">
    <property type="term" value="F:flavin adenine dinucleotide binding"/>
    <property type="evidence" value="ECO:0007669"/>
    <property type="project" value="InterPro"/>
</dbReference>
<dbReference type="EMBL" id="KI894022">
    <property type="protein sequence ID" value="OCF24842.1"/>
    <property type="molecule type" value="Genomic_DNA"/>
</dbReference>
<dbReference type="Pfam" id="PF01266">
    <property type="entry name" value="DAO"/>
    <property type="match status" value="1"/>
</dbReference>
<dbReference type="Proteomes" id="UP000092730">
    <property type="component" value="Chromosome 5"/>
</dbReference>
<dbReference type="KEGG" id="kbi:30210702"/>
<reference evidence="8" key="3">
    <citation type="submission" date="2014-01" db="EMBL/GenBank/DDBJ databases">
        <title>Evolution of pathogenesis and genome organization in the Tremellales.</title>
        <authorList>
            <person name="Cuomo C."/>
            <person name="Litvintseva A."/>
            <person name="Heitman J."/>
            <person name="Chen Y."/>
            <person name="Sun S."/>
            <person name="Springer D."/>
            <person name="Dromer F."/>
            <person name="Young S."/>
            <person name="Zeng Q."/>
            <person name="Chapman S."/>
            <person name="Gujja S."/>
            <person name="Saif S."/>
            <person name="Birren B."/>
        </authorList>
    </citation>
    <scope>NUCLEOTIDE SEQUENCE</scope>
    <source>
        <strain evidence="8">CBS 10118</strain>
    </source>
</reference>
<dbReference type="Gene3D" id="3.50.50.60">
    <property type="entry name" value="FAD/NAD(P)-binding domain"/>
    <property type="match status" value="1"/>
</dbReference>
<dbReference type="Gene3D" id="3.30.9.10">
    <property type="entry name" value="D-Amino Acid Oxidase, subunit A, domain 2"/>
    <property type="match status" value="1"/>
</dbReference>
<feature type="compositionally biased region" description="Basic and acidic residues" evidence="6">
    <location>
        <begin position="415"/>
        <end position="425"/>
    </location>
</feature>
<dbReference type="STRING" id="1296100.A0A1B9G1E3"/>
<evidence type="ECO:0000313" key="10">
    <source>
        <dbReference type="Proteomes" id="UP000092730"/>
    </source>
</evidence>
<dbReference type="SUPFAM" id="SSF51905">
    <property type="entry name" value="FAD/NAD(P)-binding domain"/>
    <property type="match status" value="1"/>
</dbReference>
<dbReference type="GO" id="GO:0051698">
    <property type="term" value="F:saccharopine oxidase activity"/>
    <property type="evidence" value="ECO:0007669"/>
    <property type="project" value="TreeGrafter"/>
</dbReference>
<gene>
    <name evidence="8" type="ORF">I302_06303</name>
    <name evidence="9" type="ORF">I302_106440</name>
</gene>
<evidence type="ECO:0000259" key="7">
    <source>
        <dbReference type="Pfam" id="PF01266"/>
    </source>
</evidence>
<dbReference type="RefSeq" id="XP_019045912.1">
    <property type="nucleotide sequence ID" value="XM_019192915.1"/>
</dbReference>
<dbReference type="GO" id="GO:0008115">
    <property type="term" value="F:sarcosine oxidase activity"/>
    <property type="evidence" value="ECO:0007669"/>
    <property type="project" value="TreeGrafter"/>
</dbReference>
<evidence type="ECO:0000256" key="4">
    <source>
        <dbReference type="ARBA" id="ARBA00022827"/>
    </source>
</evidence>